<dbReference type="VEuPathDB" id="FungiDB:A1O7_05303"/>
<dbReference type="CDD" id="cd00024">
    <property type="entry name" value="CD_CSD"/>
    <property type="match status" value="1"/>
</dbReference>
<feature type="domain" description="Chromo" evidence="4">
    <location>
        <begin position="41"/>
        <end position="93"/>
    </location>
</feature>
<dbReference type="eggNOG" id="KOG0017">
    <property type="taxonomic scope" value="Eukaryota"/>
</dbReference>
<dbReference type="RefSeq" id="XP_007757503.1">
    <property type="nucleotide sequence ID" value="XM_007759313.1"/>
</dbReference>
<accession>W9W830</accession>
<dbReference type="InterPro" id="IPR023780">
    <property type="entry name" value="Chromo_domain"/>
</dbReference>
<comment type="subunit">
    <text evidence="2">Component of the NuA4 histone acetyltransferase complex.</text>
</comment>
<evidence type="ECO:0000313" key="5">
    <source>
        <dbReference type="EMBL" id="EXJ61150.1"/>
    </source>
</evidence>
<dbReference type="GO" id="GO:0006338">
    <property type="term" value="P:chromatin remodeling"/>
    <property type="evidence" value="ECO:0007669"/>
    <property type="project" value="UniProtKB-ARBA"/>
</dbReference>
<dbReference type="PROSITE" id="PS00598">
    <property type="entry name" value="CHROMO_1"/>
    <property type="match status" value="1"/>
</dbReference>
<evidence type="ECO:0000313" key="6">
    <source>
        <dbReference type="Proteomes" id="UP000019473"/>
    </source>
</evidence>
<keyword evidence="6" id="KW-1185">Reference proteome</keyword>
<dbReference type="InterPro" id="IPR016197">
    <property type="entry name" value="Chromo-like_dom_sf"/>
</dbReference>
<dbReference type="GO" id="GO:0005634">
    <property type="term" value="C:nucleus"/>
    <property type="evidence" value="ECO:0007669"/>
    <property type="project" value="UniProtKB-SubCell"/>
</dbReference>
<dbReference type="Pfam" id="PF00385">
    <property type="entry name" value="Chromo"/>
    <property type="match status" value="1"/>
</dbReference>
<dbReference type="HOGENOM" id="CLU_000384_31_4_1"/>
<keyword evidence="3" id="KW-0539">Nucleus</keyword>
<evidence type="ECO:0000259" key="4">
    <source>
        <dbReference type="PROSITE" id="PS50013"/>
    </source>
</evidence>
<evidence type="ECO:0000256" key="3">
    <source>
        <dbReference type="ARBA" id="ARBA00023242"/>
    </source>
</evidence>
<dbReference type="PROSITE" id="PS50013">
    <property type="entry name" value="CHROMO_2"/>
    <property type="match status" value="1"/>
</dbReference>
<dbReference type="InterPro" id="IPR051219">
    <property type="entry name" value="Heterochromatin_chromo-domain"/>
</dbReference>
<comment type="subcellular location">
    <subcellularLocation>
        <location evidence="1">Nucleus</location>
    </subcellularLocation>
</comment>
<dbReference type="SMART" id="SM00298">
    <property type="entry name" value="CHROMO"/>
    <property type="match status" value="1"/>
</dbReference>
<dbReference type="InterPro" id="IPR017984">
    <property type="entry name" value="Chromo_dom_subgr"/>
</dbReference>
<dbReference type="InterPro" id="IPR000953">
    <property type="entry name" value="Chromo/chromo_shadow_dom"/>
</dbReference>
<dbReference type="AlphaFoldDB" id="W9W830"/>
<dbReference type="PANTHER" id="PTHR22812">
    <property type="entry name" value="CHROMOBOX PROTEIN"/>
    <property type="match status" value="1"/>
</dbReference>
<gene>
    <name evidence="5" type="ORF">A1O7_05303</name>
</gene>
<evidence type="ECO:0000256" key="1">
    <source>
        <dbReference type="ARBA" id="ARBA00004123"/>
    </source>
</evidence>
<proteinExistence type="predicted"/>
<organism evidence="5 6">
    <name type="scientific">Cladophialophora yegresii CBS 114405</name>
    <dbReference type="NCBI Taxonomy" id="1182544"/>
    <lineage>
        <taxon>Eukaryota</taxon>
        <taxon>Fungi</taxon>
        <taxon>Dikarya</taxon>
        <taxon>Ascomycota</taxon>
        <taxon>Pezizomycotina</taxon>
        <taxon>Eurotiomycetes</taxon>
        <taxon>Chaetothyriomycetidae</taxon>
        <taxon>Chaetothyriales</taxon>
        <taxon>Herpotrichiellaceae</taxon>
        <taxon>Cladophialophora</taxon>
    </lineage>
</organism>
<reference evidence="5 6" key="1">
    <citation type="submission" date="2013-03" db="EMBL/GenBank/DDBJ databases">
        <title>The Genome Sequence of Cladophialophora yegresii CBS 114405.</title>
        <authorList>
            <consortium name="The Broad Institute Genomics Platform"/>
            <person name="Cuomo C."/>
            <person name="de Hoog S."/>
            <person name="Gorbushina A."/>
            <person name="Walker B."/>
            <person name="Young S.K."/>
            <person name="Zeng Q."/>
            <person name="Gargeya S."/>
            <person name="Fitzgerald M."/>
            <person name="Haas B."/>
            <person name="Abouelleil A."/>
            <person name="Allen A.W."/>
            <person name="Alvarado L."/>
            <person name="Arachchi H.M."/>
            <person name="Berlin A.M."/>
            <person name="Chapman S.B."/>
            <person name="Gainer-Dewar J."/>
            <person name="Goldberg J."/>
            <person name="Griggs A."/>
            <person name="Gujja S."/>
            <person name="Hansen M."/>
            <person name="Howarth C."/>
            <person name="Imamovic A."/>
            <person name="Ireland A."/>
            <person name="Larimer J."/>
            <person name="McCowan C."/>
            <person name="Murphy C."/>
            <person name="Pearson M."/>
            <person name="Poon T.W."/>
            <person name="Priest M."/>
            <person name="Roberts A."/>
            <person name="Saif S."/>
            <person name="Shea T."/>
            <person name="Sisk P."/>
            <person name="Sykes S."/>
            <person name="Wortman J."/>
            <person name="Nusbaum C."/>
            <person name="Birren B."/>
        </authorList>
    </citation>
    <scope>NUCLEOTIDE SEQUENCE [LARGE SCALE GENOMIC DNA]</scope>
    <source>
        <strain evidence="5 6">CBS 114405</strain>
    </source>
</reference>
<dbReference type="SUPFAM" id="SSF54160">
    <property type="entry name" value="Chromo domain-like"/>
    <property type="match status" value="1"/>
</dbReference>
<name>W9W830_9EURO</name>
<sequence length="93" mass="11190">MELLEGMNIYPVFHKSLLKKAPQNATPGPVLVHEETQEPLYDVEGILKHRGTKRQRQYLVKWLGYEDSENTWEPEENLPREMIIKYHRHDRRH</sequence>
<dbReference type="GeneID" id="19179888"/>
<dbReference type="Proteomes" id="UP000019473">
    <property type="component" value="Unassembled WGS sequence"/>
</dbReference>
<comment type="caution">
    <text evidence="5">The sequence shown here is derived from an EMBL/GenBank/DDBJ whole genome shotgun (WGS) entry which is preliminary data.</text>
</comment>
<dbReference type="InterPro" id="IPR023779">
    <property type="entry name" value="Chromodomain_CS"/>
</dbReference>
<dbReference type="PRINTS" id="PR00504">
    <property type="entry name" value="CHROMODOMAIN"/>
</dbReference>
<dbReference type="STRING" id="1182544.W9W830"/>
<dbReference type="EMBL" id="AMGW01000003">
    <property type="protein sequence ID" value="EXJ61150.1"/>
    <property type="molecule type" value="Genomic_DNA"/>
</dbReference>
<evidence type="ECO:0000256" key="2">
    <source>
        <dbReference type="ARBA" id="ARBA00011353"/>
    </source>
</evidence>
<dbReference type="Gene3D" id="2.40.50.40">
    <property type="match status" value="1"/>
</dbReference>
<dbReference type="OrthoDB" id="4504104at2759"/>
<protein>
    <recommendedName>
        <fullName evidence="4">Chromo domain-containing protein</fullName>
    </recommendedName>
</protein>